<dbReference type="InterPro" id="IPR005818">
    <property type="entry name" value="Histone_H1/H5_H15"/>
</dbReference>
<feature type="compositionally biased region" description="Basic residues" evidence="4">
    <location>
        <begin position="195"/>
        <end position="214"/>
    </location>
</feature>
<comment type="similarity">
    <text evidence="3">Belongs to the histone H1/H5 family.</text>
</comment>
<dbReference type="Gene3D" id="1.10.10.10">
    <property type="entry name" value="Winged helix-like DNA-binding domain superfamily/Winged helix DNA-binding domain"/>
    <property type="match status" value="1"/>
</dbReference>
<accession>A0AAD7DP43</accession>
<feature type="compositionally biased region" description="Basic residues" evidence="4">
    <location>
        <begin position="27"/>
        <end position="40"/>
    </location>
</feature>
<organism evidence="6 7">
    <name type="scientific">Mycena rosella</name>
    <name type="common">Pink bonnet</name>
    <name type="synonym">Agaricus rosellus</name>
    <dbReference type="NCBI Taxonomy" id="1033263"/>
    <lineage>
        <taxon>Eukaryota</taxon>
        <taxon>Fungi</taxon>
        <taxon>Dikarya</taxon>
        <taxon>Basidiomycota</taxon>
        <taxon>Agaricomycotina</taxon>
        <taxon>Agaricomycetes</taxon>
        <taxon>Agaricomycetidae</taxon>
        <taxon>Agaricales</taxon>
        <taxon>Marasmiineae</taxon>
        <taxon>Mycenaceae</taxon>
        <taxon>Mycena</taxon>
    </lineage>
</organism>
<evidence type="ECO:0000259" key="5">
    <source>
        <dbReference type="PROSITE" id="PS51504"/>
    </source>
</evidence>
<sequence>MSSNTSASPAPVSAAAPNSGSPVATKATKKAPKKAPKKATPKFAAPKAKKAAASKAAPAHPPWKEIIQEGITTSDAPTRLGVSRIAIKKYANDMYQLFTPAHISQLNRAIAAGVEAGLFILPKGPSGCIKLAPKVRAEASKENSKPASKTPKTAAPKAKPAPAKKAASKSKSSTAVVAKKAVVGKKAAPSTKAKAAPKKAAAKPRSAPKKKAAA</sequence>
<dbReference type="GO" id="GO:0030527">
    <property type="term" value="F:structural constituent of chromatin"/>
    <property type="evidence" value="ECO:0007669"/>
    <property type="project" value="InterPro"/>
</dbReference>
<dbReference type="GO" id="GO:0006334">
    <property type="term" value="P:nucleosome assembly"/>
    <property type="evidence" value="ECO:0007669"/>
    <property type="project" value="InterPro"/>
</dbReference>
<evidence type="ECO:0000256" key="4">
    <source>
        <dbReference type="SAM" id="MobiDB-lite"/>
    </source>
</evidence>
<evidence type="ECO:0000313" key="7">
    <source>
        <dbReference type="Proteomes" id="UP001221757"/>
    </source>
</evidence>
<dbReference type="SMART" id="SM00526">
    <property type="entry name" value="H15"/>
    <property type="match status" value="1"/>
</dbReference>
<gene>
    <name evidence="6" type="ORF">B0H17DRAFT_1199436</name>
</gene>
<dbReference type="InterPro" id="IPR005819">
    <property type="entry name" value="H1/H5"/>
</dbReference>
<dbReference type="PROSITE" id="PS51504">
    <property type="entry name" value="H15"/>
    <property type="match status" value="1"/>
</dbReference>
<protein>
    <recommendedName>
        <fullName evidence="1">Histone H1</fullName>
    </recommendedName>
</protein>
<dbReference type="GO" id="GO:0003677">
    <property type="term" value="F:DNA binding"/>
    <property type="evidence" value="ECO:0007669"/>
    <property type="project" value="UniProtKB-KW"/>
</dbReference>
<dbReference type="InterPro" id="IPR036390">
    <property type="entry name" value="WH_DNA-bd_sf"/>
</dbReference>
<dbReference type="SUPFAM" id="SSF46785">
    <property type="entry name" value="Winged helix' DNA-binding domain"/>
    <property type="match status" value="1"/>
</dbReference>
<dbReference type="PRINTS" id="PR00624">
    <property type="entry name" value="HISTONEH5"/>
</dbReference>
<dbReference type="Proteomes" id="UP001221757">
    <property type="component" value="Unassembled WGS sequence"/>
</dbReference>
<feature type="compositionally biased region" description="Low complexity" evidence="4">
    <location>
        <begin position="145"/>
        <end position="194"/>
    </location>
</feature>
<keyword evidence="2 3" id="KW-0238">DNA-binding</keyword>
<keyword evidence="7" id="KW-1185">Reference proteome</keyword>
<dbReference type="Pfam" id="PF00538">
    <property type="entry name" value="Linker_histone"/>
    <property type="match status" value="1"/>
</dbReference>
<dbReference type="InterPro" id="IPR036388">
    <property type="entry name" value="WH-like_DNA-bd_sf"/>
</dbReference>
<evidence type="ECO:0000256" key="3">
    <source>
        <dbReference type="RuleBase" id="RU003894"/>
    </source>
</evidence>
<dbReference type="GO" id="GO:0000786">
    <property type="term" value="C:nucleosome"/>
    <property type="evidence" value="ECO:0007669"/>
    <property type="project" value="InterPro"/>
</dbReference>
<evidence type="ECO:0000256" key="2">
    <source>
        <dbReference type="ARBA" id="ARBA00023125"/>
    </source>
</evidence>
<comment type="subcellular location">
    <subcellularLocation>
        <location evidence="3">Nucleus</location>
    </subcellularLocation>
</comment>
<evidence type="ECO:0000256" key="1">
    <source>
        <dbReference type="ARBA" id="ARBA00020833"/>
    </source>
</evidence>
<keyword evidence="3" id="KW-0539">Nucleus</keyword>
<feature type="region of interest" description="Disordered" evidence="4">
    <location>
        <begin position="137"/>
        <end position="214"/>
    </location>
</feature>
<name>A0AAD7DP43_MYCRO</name>
<dbReference type="EMBL" id="JARKIE010000043">
    <property type="protein sequence ID" value="KAJ7694183.1"/>
    <property type="molecule type" value="Genomic_DNA"/>
</dbReference>
<dbReference type="GO" id="GO:0005634">
    <property type="term" value="C:nucleus"/>
    <property type="evidence" value="ECO:0007669"/>
    <property type="project" value="UniProtKB-SubCell"/>
</dbReference>
<feature type="region of interest" description="Disordered" evidence="4">
    <location>
        <begin position="1"/>
        <end position="63"/>
    </location>
</feature>
<dbReference type="AlphaFoldDB" id="A0AAD7DP43"/>
<keyword evidence="3" id="KW-0158">Chromosome</keyword>
<comment type="caution">
    <text evidence="6">The sequence shown here is derived from an EMBL/GenBank/DDBJ whole genome shotgun (WGS) entry which is preliminary data.</text>
</comment>
<reference evidence="6" key="1">
    <citation type="submission" date="2023-03" db="EMBL/GenBank/DDBJ databases">
        <title>Massive genome expansion in bonnet fungi (Mycena s.s.) driven by repeated elements and novel gene families across ecological guilds.</title>
        <authorList>
            <consortium name="Lawrence Berkeley National Laboratory"/>
            <person name="Harder C.B."/>
            <person name="Miyauchi S."/>
            <person name="Viragh M."/>
            <person name="Kuo A."/>
            <person name="Thoen E."/>
            <person name="Andreopoulos B."/>
            <person name="Lu D."/>
            <person name="Skrede I."/>
            <person name="Drula E."/>
            <person name="Henrissat B."/>
            <person name="Morin E."/>
            <person name="Kohler A."/>
            <person name="Barry K."/>
            <person name="LaButti K."/>
            <person name="Morin E."/>
            <person name="Salamov A."/>
            <person name="Lipzen A."/>
            <person name="Mereny Z."/>
            <person name="Hegedus B."/>
            <person name="Baldrian P."/>
            <person name="Stursova M."/>
            <person name="Weitz H."/>
            <person name="Taylor A."/>
            <person name="Grigoriev I.V."/>
            <person name="Nagy L.G."/>
            <person name="Martin F."/>
            <person name="Kauserud H."/>
        </authorList>
    </citation>
    <scope>NUCLEOTIDE SEQUENCE</scope>
    <source>
        <strain evidence="6">CBHHK067</strain>
    </source>
</reference>
<proteinExistence type="inferred from homology"/>
<evidence type="ECO:0000313" key="6">
    <source>
        <dbReference type="EMBL" id="KAJ7694183.1"/>
    </source>
</evidence>
<feature type="domain" description="H15" evidence="5">
    <location>
        <begin position="59"/>
        <end position="133"/>
    </location>
</feature>
<feature type="compositionally biased region" description="Low complexity" evidence="4">
    <location>
        <begin position="1"/>
        <end position="26"/>
    </location>
</feature>